<dbReference type="EMBL" id="JBDPGJ010000001">
    <property type="protein sequence ID" value="MEX0404827.1"/>
    <property type="molecule type" value="Genomic_DNA"/>
</dbReference>
<feature type="chain" id="PRO_5045060507" evidence="1">
    <location>
        <begin position="24"/>
        <end position="127"/>
    </location>
</feature>
<keyword evidence="3" id="KW-1185">Reference proteome</keyword>
<keyword evidence="1" id="KW-0732">Signal</keyword>
<evidence type="ECO:0000256" key="1">
    <source>
        <dbReference type="SAM" id="SignalP"/>
    </source>
</evidence>
<name>A0ABV3SDM2_9HYPH</name>
<reference evidence="2 3" key="1">
    <citation type="submission" date="2024-05" db="EMBL/GenBank/DDBJ databases">
        <authorList>
            <person name="Jiang F."/>
        </authorList>
    </citation>
    <scope>NUCLEOTIDE SEQUENCE [LARGE SCALE GENOMIC DNA]</scope>
    <source>
        <strain evidence="2 3">LZ166</strain>
    </source>
</reference>
<proteinExistence type="predicted"/>
<comment type="caution">
    <text evidence="2">The sequence shown here is derived from an EMBL/GenBank/DDBJ whole genome shotgun (WGS) entry which is preliminary data.</text>
</comment>
<feature type="signal peptide" evidence="1">
    <location>
        <begin position="1"/>
        <end position="23"/>
    </location>
</feature>
<dbReference type="Proteomes" id="UP001556692">
    <property type="component" value="Unassembled WGS sequence"/>
</dbReference>
<organism evidence="2 3">
    <name type="scientific">Aquibium pacificus</name>
    <dbReference type="NCBI Taxonomy" id="3153579"/>
    <lineage>
        <taxon>Bacteria</taxon>
        <taxon>Pseudomonadati</taxon>
        <taxon>Pseudomonadota</taxon>
        <taxon>Alphaproteobacteria</taxon>
        <taxon>Hyphomicrobiales</taxon>
        <taxon>Phyllobacteriaceae</taxon>
        <taxon>Aquibium</taxon>
    </lineage>
</organism>
<evidence type="ECO:0000313" key="3">
    <source>
        <dbReference type="Proteomes" id="UP001556692"/>
    </source>
</evidence>
<accession>A0ABV3SDM2</accession>
<dbReference type="RefSeq" id="WP_367952695.1">
    <property type="nucleotide sequence ID" value="NZ_JBDPGJ010000001.1"/>
</dbReference>
<sequence>MRQMIKFLAISGLMFAASGVADAKHQITKNVKSGETTYVSDNFNCKGGAVSATISTPPTNGTAKVVVVTEAVSAKKLKMTNFPSCEGKVMKIYYIQYTSKKGYRGSDKIGVTWSGTKRQYFYSVNVK</sequence>
<evidence type="ECO:0000313" key="2">
    <source>
        <dbReference type="EMBL" id="MEX0404827.1"/>
    </source>
</evidence>
<protein>
    <submittedName>
        <fullName evidence="2">Uncharacterized protein</fullName>
    </submittedName>
</protein>
<gene>
    <name evidence="2" type="ORF">ABGN05_04020</name>
</gene>